<protein>
    <submittedName>
        <fullName evidence="2">DUF3240 family protein</fullName>
    </submittedName>
</protein>
<dbReference type="Pfam" id="PF11582">
    <property type="entry name" value="DUF3240"/>
    <property type="match status" value="1"/>
</dbReference>
<accession>A0AAW4QE15</accession>
<dbReference type="EMBL" id="QGBI01000045">
    <property type="protein sequence ID" value="MBX3893534.1"/>
    <property type="molecule type" value="Genomic_DNA"/>
</dbReference>
<sequence>MTDMQCLNLLAPIAMEERTVSALVSSGVCRTYLCSPVYAHGFEHFDLDDDGGLAGGIAALAKAIVPAERMEELLKHLQFELALTGVRFWISPVIRQGEFA</sequence>
<keyword evidence="3" id="KW-1185">Reference proteome</keyword>
<dbReference type="RefSeq" id="WP_009238031.1">
    <property type="nucleotide sequence ID" value="NZ_CABKQE010000001.1"/>
</dbReference>
<dbReference type="GeneID" id="61386800"/>
<dbReference type="Gene3D" id="3.30.70.120">
    <property type="match status" value="1"/>
</dbReference>
<evidence type="ECO:0000313" key="2">
    <source>
        <dbReference type="EMBL" id="MBX3893534.1"/>
    </source>
</evidence>
<proteinExistence type="predicted"/>
<dbReference type="AlphaFoldDB" id="A0AAW4QE15"/>
<dbReference type="Proteomes" id="UP001189303">
    <property type="component" value="Unassembled WGS sequence"/>
</dbReference>
<dbReference type="InterPro" id="IPR021634">
    <property type="entry name" value="DUF3240"/>
</dbReference>
<organism evidence="2 4">
    <name type="scientific">Ralstonia pickettii</name>
    <name type="common">Burkholderia pickettii</name>
    <dbReference type="NCBI Taxonomy" id="329"/>
    <lineage>
        <taxon>Bacteria</taxon>
        <taxon>Pseudomonadati</taxon>
        <taxon>Pseudomonadota</taxon>
        <taxon>Betaproteobacteria</taxon>
        <taxon>Burkholderiales</taxon>
        <taxon>Burkholderiaceae</taxon>
        <taxon>Ralstonia</taxon>
    </lineage>
</organism>
<name>A0AAW4QE15_RALPI</name>
<dbReference type="Proteomes" id="UP001199322">
    <property type="component" value="Unassembled WGS sequence"/>
</dbReference>
<comment type="caution">
    <text evidence="2">The sequence shown here is derived from an EMBL/GenBank/DDBJ whole genome shotgun (WGS) entry which is preliminary data.</text>
</comment>
<gene>
    <name evidence="2" type="ORF">DEE74_27065</name>
    <name evidence="1" type="ORF">R38712_05212</name>
</gene>
<reference evidence="2" key="1">
    <citation type="submission" date="2018-06" db="EMBL/GenBank/DDBJ databases">
        <authorList>
            <person name="O'Rourke A."/>
        </authorList>
    </citation>
    <scope>NUCLEOTIDE SEQUENCE</scope>
    <source>
        <strain evidence="2">132550021-3</strain>
    </source>
</reference>
<dbReference type="InterPro" id="IPR015867">
    <property type="entry name" value="N-reg_PII/ATP_PRibTrfase_C"/>
</dbReference>
<evidence type="ECO:0000313" key="4">
    <source>
        <dbReference type="Proteomes" id="UP001199322"/>
    </source>
</evidence>
<dbReference type="EMBL" id="CATWFT010000034">
    <property type="protein sequence ID" value="CAJ0733270.1"/>
    <property type="molecule type" value="Genomic_DNA"/>
</dbReference>
<reference evidence="1 3" key="2">
    <citation type="submission" date="2023-07" db="EMBL/GenBank/DDBJ databases">
        <authorList>
            <person name="Peeters C."/>
        </authorList>
    </citation>
    <scope>NUCLEOTIDE SEQUENCE [LARGE SCALE GENOMIC DNA]</scope>
    <source>
        <strain evidence="1 3">R-38712</strain>
    </source>
</reference>
<evidence type="ECO:0000313" key="3">
    <source>
        <dbReference type="Proteomes" id="UP001189303"/>
    </source>
</evidence>
<evidence type="ECO:0000313" key="1">
    <source>
        <dbReference type="EMBL" id="CAJ0733270.1"/>
    </source>
</evidence>